<dbReference type="AlphaFoldDB" id="A0A1C3ESL1"/>
<feature type="domain" description="CAAX prenyl protease 2/Lysostaphin resistance protein A-like" evidence="2">
    <location>
        <begin position="171"/>
        <end position="261"/>
    </location>
</feature>
<keyword evidence="1" id="KW-0472">Membrane</keyword>
<evidence type="ECO:0000313" key="3">
    <source>
        <dbReference type="EMBL" id="ODA36209.1"/>
    </source>
</evidence>
<dbReference type="OrthoDB" id="5322702at2"/>
<keyword evidence="1" id="KW-0812">Transmembrane</keyword>
<keyword evidence="4" id="KW-1185">Reference proteome</keyword>
<evidence type="ECO:0000313" key="4">
    <source>
        <dbReference type="Proteomes" id="UP000094936"/>
    </source>
</evidence>
<dbReference type="RefSeq" id="WP_068898286.1">
    <property type="nucleotide sequence ID" value="NZ_JBHUIF010000002.1"/>
</dbReference>
<dbReference type="GO" id="GO:0006508">
    <property type="term" value="P:proteolysis"/>
    <property type="evidence" value="ECO:0007669"/>
    <property type="project" value="UniProtKB-KW"/>
</dbReference>
<dbReference type="Proteomes" id="UP000094936">
    <property type="component" value="Unassembled WGS sequence"/>
</dbReference>
<feature type="transmembrane region" description="Helical" evidence="1">
    <location>
        <begin position="172"/>
        <end position="192"/>
    </location>
</feature>
<comment type="caution">
    <text evidence="3">The sequence shown here is derived from an EMBL/GenBank/DDBJ whole genome shotgun (WGS) entry which is preliminary data.</text>
</comment>
<keyword evidence="3" id="KW-0645">Protease</keyword>
<protein>
    <submittedName>
        <fullName evidence="3">CAAX protease</fullName>
    </submittedName>
</protein>
<dbReference type="InterPro" id="IPR003675">
    <property type="entry name" value="Rce1/LyrA-like_dom"/>
</dbReference>
<feature type="transmembrane region" description="Helical" evidence="1">
    <location>
        <begin position="226"/>
        <end position="242"/>
    </location>
</feature>
<dbReference type="PANTHER" id="PTHR43592:SF15">
    <property type="entry name" value="CAAX AMINO TERMINAL PROTEASE FAMILY PROTEIN"/>
    <property type="match status" value="1"/>
</dbReference>
<feature type="transmembrane region" description="Helical" evidence="1">
    <location>
        <begin position="204"/>
        <end position="220"/>
    </location>
</feature>
<feature type="transmembrane region" description="Helical" evidence="1">
    <location>
        <begin position="45"/>
        <end position="61"/>
    </location>
</feature>
<feature type="transmembrane region" description="Helical" evidence="1">
    <location>
        <begin position="140"/>
        <end position="160"/>
    </location>
</feature>
<evidence type="ECO:0000256" key="1">
    <source>
        <dbReference type="SAM" id="Phobius"/>
    </source>
</evidence>
<keyword evidence="3" id="KW-0378">Hydrolase</keyword>
<feature type="transmembrane region" description="Helical" evidence="1">
    <location>
        <begin position="70"/>
        <end position="89"/>
    </location>
</feature>
<dbReference type="PANTHER" id="PTHR43592">
    <property type="entry name" value="CAAX AMINO TERMINAL PROTEASE"/>
    <property type="match status" value="1"/>
</dbReference>
<gene>
    <name evidence="3" type="ORF">A8L45_00985</name>
</gene>
<dbReference type="STRING" id="1080227.A8L45_00985"/>
<feature type="transmembrane region" description="Helical" evidence="1">
    <location>
        <begin position="109"/>
        <end position="128"/>
    </location>
</feature>
<organism evidence="3 4">
    <name type="scientific">Veronia pacifica</name>
    <dbReference type="NCBI Taxonomy" id="1080227"/>
    <lineage>
        <taxon>Bacteria</taxon>
        <taxon>Pseudomonadati</taxon>
        <taxon>Pseudomonadota</taxon>
        <taxon>Gammaproteobacteria</taxon>
        <taxon>Vibrionales</taxon>
        <taxon>Vibrionaceae</taxon>
        <taxon>Veronia</taxon>
    </lineage>
</organism>
<evidence type="ECO:0000259" key="2">
    <source>
        <dbReference type="Pfam" id="PF02517"/>
    </source>
</evidence>
<dbReference type="GO" id="GO:0080120">
    <property type="term" value="P:CAAX-box protein maturation"/>
    <property type="evidence" value="ECO:0007669"/>
    <property type="project" value="UniProtKB-ARBA"/>
</dbReference>
<dbReference type="EMBL" id="LYBM01000001">
    <property type="protein sequence ID" value="ODA36209.1"/>
    <property type="molecule type" value="Genomic_DNA"/>
</dbReference>
<dbReference type="GO" id="GO:0004175">
    <property type="term" value="F:endopeptidase activity"/>
    <property type="evidence" value="ECO:0007669"/>
    <property type="project" value="UniProtKB-ARBA"/>
</dbReference>
<accession>A0A1C3ESL1</accession>
<keyword evidence="1" id="KW-1133">Transmembrane helix</keyword>
<sequence length="277" mass="30738">MESSMWIWLLFALAICSSVMLKPKVTLCLAGVTLLAALLEGRLSLLALGYVLIGAGIAFAVPKMVGRIRYIGYLLIIIWCVALSMHLIPGFENLKVLDSVIAKPQSTPFSMYLNLDKPLVFFALLMMWPALLGKARRPDYRLLTLTLVALFSLLPVAVFLGALKPQVSLPEWWWLFVINNLLFTCVAEEAFFRGFLQQGLSKRFGIHIGLIVASVLFGLAHFNGGALLIIFATLAGIGYGVVFHLTGRLWVAVLTHFMFNFAHLTFFTYPLLAHSSM</sequence>
<feature type="transmembrane region" description="Helical" evidence="1">
    <location>
        <begin position="249"/>
        <end position="272"/>
    </location>
</feature>
<reference evidence="3 4" key="1">
    <citation type="submission" date="2016-05" db="EMBL/GenBank/DDBJ databases">
        <title>Genomic Taxonomy of the Vibrionaceae.</title>
        <authorList>
            <person name="Gomez-Gil B."/>
            <person name="Enciso-Ibarra J."/>
        </authorList>
    </citation>
    <scope>NUCLEOTIDE SEQUENCE [LARGE SCALE GENOMIC DNA]</scope>
    <source>
        <strain evidence="3 4">CAIM 1920</strain>
    </source>
</reference>
<dbReference type="Pfam" id="PF02517">
    <property type="entry name" value="Rce1-like"/>
    <property type="match status" value="1"/>
</dbReference>
<proteinExistence type="predicted"/>
<name>A0A1C3ESL1_9GAMM</name>